<dbReference type="Gene3D" id="2.60.40.1930">
    <property type="match status" value="1"/>
</dbReference>
<dbReference type="Proteomes" id="UP000683360">
    <property type="component" value="Unassembled WGS sequence"/>
</dbReference>
<evidence type="ECO:0000313" key="3">
    <source>
        <dbReference type="Proteomes" id="UP000683360"/>
    </source>
</evidence>
<dbReference type="OrthoDB" id="9998011at2759"/>
<dbReference type="InterPro" id="IPR011625">
    <property type="entry name" value="A2M_N_BRD"/>
</dbReference>
<dbReference type="AlphaFoldDB" id="A0A8S3U5E4"/>
<evidence type="ECO:0000313" key="2">
    <source>
        <dbReference type="EMBL" id="CAG2241505.1"/>
    </source>
</evidence>
<dbReference type="Pfam" id="PF07703">
    <property type="entry name" value="A2M_BRD"/>
    <property type="match status" value="1"/>
</dbReference>
<sequence length="169" mass="18806">MFLFQAQLTEIDGTPITTYEQGILQITVYSEEPILSTTPHYYYGPTVHTYNLNDIRLNVSTAGIISELINIPDNATKIQIKTGDKAEFSIQSTKPLSSVVIQLFVQGNILYSNIINGMQQKTINFSITISKNMGPECTVMAYFVRQDGEIVMDHALINVVSILGNQVNL</sequence>
<proteinExistence type="predicted"/>
<comment type="caution">
    <text evidence="2">The sequence shown here is derived from an EMBL/GenBank/DDBJ whole genome shotgun (WGS) entry which is preliminary data.</text>
</comment>
<accession>A0A8S3U5E4</accession>
<reference evidence="2" key="1">
    <citation type="submission" date="2021-03" db="EMBL/GenBank/DDBJ databases">
        <authorList>
            <person name="Bekaert M."/>
        </authorList>
    </citation>
    <scope>NUCLEOTIDE SEQUENCE</scope>
</reference>
<protein>
    <recommendedName>
        <fullName evidence="1">Alpha-2-macroglobulin bait region domain-containing protein</fullName>
    </recommendedName>
</protein>
<organism evidence="2 3">
    <name type="scientific">Mytilus edulis</name>
    <name type="common">Blue mussel</name>
    <dbReference type="NCBI Taxonomy" id="6550"/>
    <lineage>
        <taxon>Eukaryota</taxon>
        <taxon>Metazoa</taxon>
        <taxon>Spiralia</taxon>
        <taxon>Lophotrochozoa</taxon>
        <taxon>Mollusca</taxon>
        <taxon>Bivalvia</taxon>
        <taxon>Autobranchia</taxon>
        <taxon>Pteriomorphia</taxon>
        <taxon>Mytilida</taxon>
        <taxon>Mytiloidea</taxon>
        <taxon>Mytilidae</taxon>
        <taxon>Mytilinae</taxon>
        <taxon>Mytilus</taxon>
    </lineage>
</organism>
<gene>
    <name evidence="2" type="ORF">MEDL_53727</name>
</gene>
<dbReference type="EMBL" id="CAJPWZ010002589">
    <property type="protein sequence ID" value="CAG2241505.1"/>
    <property type="molecule type" value="Genomic_DNA"/>
</dbReference>
<evidence type="ECO:0000259" key="1">
    <source>
        <dbReference type="Pfam" id="PF07703"/>
    </source>
</evidence>
<name>A0A8S3U5E4_MYTED</name>
<feature type="domain" description="Alpha-2-macroglobulin bait region" evidence="1">
    <location>
        <begin position="77"/>
        <end position="169"/>
    </location>
</feature>
<keyword evidence="3" id="KW-1185">Reference proteome</keyword>